<dbReference type="RefSeq" id="YP_009198221.1">
    <property type="nucleotide sequence ID" value="NC_028794.1"/>
</dbReference>
<name>A0A076YM72_9CAUD</name>
<organism evidence="1 2">
    <name type="scientific">Mycobacterium phage Piro94</name>
    <dbReference type="NCBI Taxonomy" id="1527520"/>
    <lineage>
        <taxon>Viruses</taxon>
        <taxon>Duplodnaviria</taxon>
        <taxon>Heunggongvirae</taxon>
        <taxon>Uroviricota</taxon>
        <taxon>Caudoviricetes</taxon>
        <taxon>Turbidovirus</taxon>
        <taxon>Turbidovirus piro94</taxon>
    </lineage>
</organism>
<dbReference type="EMBL" id="KM197169">
    <property type="protein sequence ID" value="AIK67724.1"/>
    <property type="molecule type" value="Genomic_DNA"/>
</dbReference>
<dbReference type="GeneID" id="26625362"/>
<sequence>MSRVRFQVLGQGADYQQKSYVFETTALLTTVAGRAQATSDIDSLVSLITDQGGTVYMAAISVEIDVPLPSGALASEQKVGTLQYPDGDYTALFDLVGPLEEA</sequence>
<protein>
    <submittedName>
        <fullName evidence="1">Uncharacterized protein</fullName>
    </submittedName>
</protein>
<dbReference type="Proteomes" id="UP000207645">
    <property type="component" value="Segment"/>
</dbReference>
<reference evidence="1 2" key="1">
    <citation type="submission" date="2014-07" db="EMBL/GenBank/DDBJ databases">
        <authorList>
            <person name="Edwards J.M."/>
            <person name="Maric E."/>
            <person name="Piro B.S."/>
            <person name="Zarchy R.E."/>
            <person name="Bollivar D.W."/>
            <person name="Anders K.R."/>
            <person name="Braun M.A."/>
            <person name="Delesalle V.A."/>
            <person name="Hughes L.E."/>
            <person name="Ware V.C."/>
            <person name="Bradley K.W."/>
            <person name="Barker L.P."/>
            <person name="Asai D.J."/>
            <person name="Bowman C.A."/>
            <person name="Russell D.A."/>
            <person name="Pope W.H."/>
            <person name="Jacobs-Sera D."/>
            <person name="Hendrix R.W."/>
            <person name="Hatfull G.F."/>
        </authorList>
    </citation>
    <scope>NUCLEOTIDE SEQUENCE [LARGE SCALE GENOMIC DNA]</scope>
</reference>
<proteinExistence type="predicted"/>
<accession>A0A076YM72</accession>
<dbReference type="KEGG" id="vg:26625362"/>
<evidence type="ECO:0000313" key="1">
    <source>
        <dbReference type="EMBL" id="AIK67724.1"/>
    </source>
</evidence>
<evidence type="ECO:0000313" key="2">
    <source>
        <dbReference type="Proteomes" id="UP000207645"/>
    </source>
</evidence>
<dbReference type="OrthoDB" id="36001at10239"/>
<keyword evidence="2" id="KW-1185">Reference proteome</keyword>
<gene>
    <name evidence="1" type="ORF">PBI_PIRO94_7</name>
</gene>